<dbReference type="GO" id="GO:0031929">
    <property type="term" value="P:TOR signaling"/>
    <property type="evidence" value="ECO:0007669"/>
    <property type="project" value="TreeGrafter"/>
</dbReference>
<feature type="region of interest" description="Disordered" evidence="2">
    <location>
        <begin position="1"/>
        <end position="29"/>
    </location>
</feature>
<dbReference type="Pfam" id="PF04176">
    <property type="entry name" value="TIP41"/>
    <property type="match status" value="1"/>
</dbReference>
<evidence type="ECO:0000256" key="1">
    <source>
        <dbReference type="ARBA" id="ARBA00006658"/>
    </source>
</evidence>
<evidence type="ECO:0000256" key="2">
    <source>
        <dbReference type="SAM" id="MobiDB-lite"/>
    </source>
</evidence>
<evidence type="ECO:0000313" key="3">
    <source>
        <dbReference type="EMBL" id="CDW83487.1"/>
    </source>
</evidence>
<gene>
    <name evidence="3" type="primary">Contig8045.g8582</name>
    <name evidence="3" type="ORF">STYLEM_12535</name>
</gene>
<dbReference type="InParanoid" id="A0A078AQF8"/>
<comment type="similarity">
    <text evidence="1">Belongs to the TIP41 family.</text>
</comment>
<accession>A0A078AQF8</accession>
<dbReference type="OrthoDB" id="10253878at2759"/>
<reference evidence="3 4" key="1">
    <citation type="submission" date="2014-06" db="EMBL/GenBank/DDBJ databases">
        <authorList>
            <person name="Swart Estienne"/>
        </authorList>
    </citation>
    <scope>NUCLEOTIDE SEQUENCE [LARGE SCALE GENOMIC DNA]</scope>
    <source>
        <strain evidence="3 4">130c</strain>
    </source>
</reference>
<dbReference type="Proteomes" id="UP000039865">
    <property type="component" value="Unassembled WGS sequence"/>
</dbReference>
<evidence type="ECO:0000313" key="4">
    <source>
        <dbReference type="Proteomes" id="UP000039865"/>
    </source>
</evidence>
<dbReference type="InterPro" id="IPR051330">
    <property type="entry name" value="Phosphatase_reg/MetRdx"/>
</dbReference>
<dbReference type="PANTHER" id="PTHR21021">
    <property type="entry name" value="GAF/PUTATIVE CYTOSKELETAL PROTEIN"/>
    <property type="match status" value="1"/>
</dbReference>
<keyword evidence="4" id="KW-1185">Reference proteome</keyword>
<organism evidence="3 4">
    <name type="scientific">Stylonychia lemnae</name>
    <name type="common">Ciliate</name>
    <dbReference type="NCBI Taxonomy" id="5949"/>
    <lineage>
        <taxon>Eukaryota</taxon>
        <taxon>Sar</taxon>
        <taxon>Alveolata</taxon>
        <taxon>Ciliophora</taxon>
        <taxon>Intramacronucleata</taxon>
        <taxon>Spirotrichea</taxon>
        <taxon>Stichotrichia</taxon>
        <taxon>Sporadotrichida</taxon>
        <taxon>Oxytrichidae</taxon>
        <taxon>Stylonychinae</taxon>
        <taxon>Stylonychia</taxon>
    </lineage>
</organism>
<proteinExistence type="inferred from homology"/>
<protein>
    <submittedName>
        <fullName evidence="3">Tip41-like family protein</fullName>
    </submittedName>
</protein>
<dbReference type="EMBL" id="CCKQ01011888">
    <property type="protein sequence ID" value="CDW83487.1"/>
    <property type="molecule type" value="Genomic_DNA"/>
</dbReference>
<name>A0A078AQF8_STYLE</name>
<dbReference type="GO" id="GO:0005829">
    <property type="term" value="C:cytosol"/>
    <property type="evidence" value="ECO:0007669"/>
    <property type="project" value="TreeGrafter"/>
</dbReference>
<dbReference type="OMA" id="KWASHIS"/>
<dbReference type="InterPro" id="IPR007303">
    <property type="entry name" value="TIP41-like"/>
</dbReference>
<dbReference type="AlphaFoldDB" id="A0A078AQF8"/>
<sequence>MSEEESKSTDHQHPTEHCHEEGHHHHQPGEKCEKIIIKPQYNIQFQHFDMGGWDFYHSEYPMFSAKQLDQVSDLVGTMSMPEVFYGFNRLFIVNTAKDILLEFAPVEALSLASFTKREVLAKKGEQSIDQQLEALNLNLSQNELGLNKIDLVPKNIEVKDAFIWKKKDMTKVKDFKQIEVISDWTYSSTYKGNVRYLSNHETRLKQETTLELHSKGDGNIRIESTEEAIPLDKLGRENPILHFGEVFLYEDDLGDQGYTRMQIRFRAMKDCFYVLVRYYLRVDEVLVRVFDTRIYHEFDQDYIHREFQHKESTYDQLRAKDFNLNSDWSLSKTQSDEVFPHLDLQFKCLDKVFF</sequence>
<dbReference type="PANTHER" id="PTHR21021:SF16">
    <property type="entry name" value="TIP41-LIKE PROTEIN"/>
    <property type="match status" value="1"/>
</dbReference>